<name>A0A397AY36_APHAT</name>
<evidence type="ECO:0000313" key="17">
    <source>
        <dbReference type="Proteomes" id="UP000285430"/>
    </source>
</evidence>
<organism evidence="10 14">
    <name type="scientific">Aphanomyces astaci</name>
    <name type="common">Crayfish plague agent</name>
    <dbReference type="NCBI Taxonomy" id="112090"/>
    <lineage>
        <taxon>Eukaryota</taxon>
        <taxon>Sar</taxon>
        <taxon>Stramenopiles</taxon>
        <taxon>Oomycota</taxon>
        <taxon>Saprolegniomycetes</taxon>
        <taxon>Saprolegniales</taxon>
        <taxon>Verrucalvaceae</taxon>
        <taxon>Aphanomyces</taxon>
    </lineage>
</organism>
<dbReference type="InterPro" id="IPR001765">
    <property type="entry name" value="Carbonic_anhydrase"/>
</dbReference>
<evidence type="ECO:0000256" key="7">
    <source>
        <dbReference type="ARBA" id="ARBA00048348"/>
    </source>
</evidence>
<dbReference type="Proteomes" id="UP000285430">
    <property type="component" value="Unassembled WGS sequence"/>
</dbReference>
<evidence type="ECO:0000256" key="2">
    <source>
        <dbReference type="ARBA" id="ARBA00006217"/>
    </source>
</evidence>
<sequence>MAPPHQHFDMAVILETTQHEEGQRIASDVPEMVTGSIKISDGKKGLHELLERNRLWAESVVESAPFFFQKLSKQQSPEILWIDLGEDEVLHMLTEANVAKSVYNVCHTRIVQKAWKRGHNVSVHGWCYSIDDGIIRDLNICVSEDTQIEPIYRRMMQKRSSVMGFDDMTSSKMAEMLHSLSHSSSTVT</sequence>
<dbReference type="PANTHER" id="PTHR11002">
    <property type="entry name" value="CARBONIC ANHYDRASE"/>
    <property type="match status" value="1"/>
</dbReference>
<evidence type="ECO:0000256" key="4">
    <source>
        <dbReference type="ARBA" id="ARBA00022723"/>
    </source>
</evidence>
<evidence type="ECO:0000313" key="9">
    <source>
        <dbReference type="EMBL" id="RHY01284.1"/>
    </source>
</evidence>
<comment type="function">
    <text evidence="8">Reversible hydration of carbon dioxide.</text>
</comment>
<dbReference type="GO" id="GO:0015976">
    <property type="term" value="P:carbon utilization"/>
    <property type="evidence" value="ECO:0007669"/>
    <property type="project" value="TreeGrafter"/>
</dbReference>
<evidence type="ECO:0000313" key="16">
    <source>
        <dbReference type="Proteomes" id="UP000266239"/>
    </source>
</evidence>
<dbReference type="AlphaFoldDB" id="A0A397AY36"/>
<gene>
    <name evidence="9" type="ORF">DYB25_007267</name>
    <name evidence="12" type="ORF">DYB35_003083</name>
    <name evidence="10" type="ORF">DYB36_001237</name>
    <name evidence="13" type="ORF">DYB37_002907</name>
    <name evidence="11" type="ORF">DYB38_008743</name>
</gene>
<keyword evidence="4" id="KW-0479">Metal-binding</keyword>
<evidence type="ECO:0000313" key="10">
    <source>
        <dbReference type="EMBL" id="RHY12703.1"/>
    </source>
</evidence>
<dbReference type="Proteomes" id="UP000285712">
    <property type="component" value="Unassembled WGS sequence"/>
</dbReference>
<comment type="caution">
    <text evidence="10">The sequence shown here is derived from an EMBL/GenBank/DDBJ whole genome shotgun (WGS) entry which is preliminary data.</text>
</comment>
<evidence type="ECO:0000313" key="12">
    <source>
        <dbReference type="EMBL" id="RHY84286.1"/>
    </source>
</evidence>
<evidence type="ECO:0000313" key="13">
    <source>
        <dbReference type="EMBL" id="RHZ23386.1"/>
    </source>
</evidence>
<dbReference type="SMART" id="SM00947">
    <property type="entry name" value="Pro_CA"/>
    <property type="match status" value="1"/>
</dbReference>
<dbReference type="InterPro" id="IPR036874">
    <property type="entry name" value="Carbonic_anhydrase_sf"/>
</dbReference>
<proteinExistence type="inferred from homology"/>
<dbReference type="GO" id="GO:0004089">
    <property type="term" value="F:carbonate dehydratase activity"/>
    <property type="evidence" value="ECO:0007669"/>
    <property type="project" value="UniProtKB-UniRule"/>
</dbReference>
<evidence type="ECO:0000256" key="5">
    <source>
        <dbReference type="ARBA" id="ARBA00022833"/>
    </source>
</evidence>
<accession>A0A397AY36</accession>
<dbReference type="Pfam" id="PF00484">
    <property type="entry name" value="Pro_CA"/>
    <property type="match status" value="1"/>
</dbReference>
<dbReference type="VEuPathDB" id="FungiDB:H257_03333"/>
<dbReference type="Gene3D" id="3.40.1050.10">
    <property type="entry name" value="Carbonic anhydrase"/>
    <property type="match status" value="2"/>
</dbReference>
<dbReference type="EC" id="4.2.1.1" evidence="3 8"/>
<dbReference type="Proteomes" id="UP000265427">
    <property type="component" value="Unassembled WGS sequence"/>
</dbReference>
<evidence type="ECO:0000313" key="14">
    <source>
        <dbReference type="Proteomes" id="UP000265427"/>
    </source>
</evidence>
<reference evidence="14 15" key="1">
    <citation type="submission" date="2018-08" db="EMBL/GenBank/DDBJ databases">
        <title>Aphanomyces genome sequencing and annotation.</title>
        <authorList>
            <person name="Minardi D."/>
            <person name="Oidtmann B."/>
            <person name="Van Der Giezen M."/>
            <person name="Studholme D.J."/>
        </authorList>
    </citation>
    <scope>NUCLEOTIDE SEQUENCE [LARGE SCALE GENOMIC DNA]</scope>
    <source>
        <strain evidence="13 17">Da</strain>
        <strain evidence="10 14">Kv</strain>
        <strain evidence="11 15">SA</strain>
        <strain evidence="12 18">Sv</strain>
        <strain evidence="9 16">Yx</strain>
    </source>
</reference>
<dbReference type="GO" id="GO:0008270">
    <property type="term" value="F:zinc ion binding"/>
    <property type="evidence" value="ECO:0007669"/>
    <property type="project" value="UniProtKB-UniRule"/>
</dbReference>
<evidence type="ECO:0000256" key="8">
    <source>
        <dbReference type="RuleBase" id="RU003956"/>
    </source>
</evidence>
<dbReference type="Proteomes" id="UP000265716">
    <property type="component" value="Unassembled WGS sequence"/>
</dbReference>
<keyword evidence="5 8" id="KW-0862">Zinc</keyword>
<dbReference type="EMBL" id="QUSZ01004799">
    <property type="protein sequence ID" value="RHY12703.1"/>
    <property type="molecule type" value="Genomic_DNA"/>
</dbReference>
<dbReference type="EMBL" id="QUTA01009290">
    <property type="protein sequence ID" value="RHY01284.1"/>
    <property type="molecule type" value="Genomic_DNA"/>
</dbReference>
<comment type="cofactor">
    <cofactor evidence="1">
        <name>Zn(2+)</name>
        <dbReference type="ChEBI" id="CHEBI:29105"/>
    </cofactor>
</comment>
<dbReference type="SUPFAM" id="SSF53056">
    <property type="entry name" value="beta-carbonic anhydrase, cab"/>
    <property type="match status" value="1"/>
</dbReference>
<dbReference type="PANTHER" id="PTHR11002:SF76">
    <property type="entry name" value="CARBONIC ANHYDRASE"/>
    <property type="match status" value="1"/>
</dbReference>
<dbReference type="EMBL" id="QUTH01002870">
    <property type="protein sequence ID" value="RHZ23386.1"/>
    <property type="molecule type" value="Genomic_DNA"/>
</dbReference>
<evidence type="ECO:0000313" key="15">
    <source>
        <dbReference type="Proteomes" id="UP000265716"/>
    </source>
</evidence>
<evidence type="ECO:0000256" key="1">
    <source>
        <dbReference type="ARBA" id="ARBA00001947"/>
    </source>
</evidence>
<dbReference type="EMBL" id="QUTG01006284">
    <property type="protein sequence ID" value="RHY84286.1"/>
    <property type="molecule type" value="Genomic_DNA"/>
</dbReference>
<evidence type="ECO:0000256" key="3">
    <source>
        <dbReference type="ARBA" id="ARBA00012925"/>
    </source>
</evidence>
<evidence type="ECO:0000313" key="11">
    <source>
        <dbReference type="EMBL" id="RHY38540.1"/>
    </source>
</evidence>
<protein>
    <recommendedName>
        <fullName evidence="3 8">Carbonic anhydrase</fullName>
        <ecNumber evidence="3 8">4.2.1.1</ecNumber>
    </recommendedName>
    <alternativeName>
        <fullName evidence="8">Carbonate dehydratase</fullName>
    </alternativeName>
</protein>
<dbReference type="EMBL" id="QUTC01011529">
    <property type="protein sequence ID" value="RHY38540.1"/>
    <property type="molecule type" value="Genomic_DNA"/>
</dbReference>
<keyword evidence="6 8" id="KW-0456">Lyase</keyword>
<evidence type="ECO:0000256" key="6">
    <source>
        <dbReference type="ARBA" id="ARBA00023239"/>
    </source>
</evidence>
<dbReference type="Proteomes" id="UP000266239">
    <property type="component" value="Unassembled WGS sequence"/>
</dbReference>
<comment type="similarity">
    <text evidence="2 8">Belongs to the beta-class carbonic anhydrase family.</text>
</comment>
<evidence type="ECO:0000313" key="18">
    <source>
        <dbReference type="Proteomes" id="UP000285712"/>
    </source>
</evidence>
<comment type="catalytic activity">
    <reaction evidence="7 8">
        <text>hydrogencarbonate + H(+) = CO2 + H2O</text>
        <dbReference type="Rhea" id="RHEA:10748"/>
        <dbReference type="ChEBI" id="CHEBI:15377"/>
        <dbReference type="ChEBI" id="CHEBI:15378"/>
        <dbReference type="ChEBI" id="CHEBI:16526"/>
        <dbReference type="ChEBI" id="CHEBI:17544"/>
        <dbReference type="EC" id="4.2.1.1"/>
    </reaction>
</comment>